<dbReference type="InterPro" id="IPR051998">
    <property type="entry name" value="Meteorin-like"/>
</dbReference>
<dbReference type="AlphaFoldDB" id="A0A8R1U2Q8"/>
<evidence type="ECO:0000256" key="5">
    <source>
        <dbReference type="ARBA" id="ARBA00023157"/>
    </source>
</evidence>
<dbReference type="GO" id="GO:0005615">
    <property type="term" value="C:extracellular space"/>
    <property type="evidence" value="ECO:0007669"/>
    <property type="project" value="TreeGrafter"/>
</dbReference>
<evidence type="ECO:0000256" key="4">
    <source>
        <dbReference type="ARBA" id="ARBA00022729"/>
    </source>
</evidence>
<comment type="similarity">
    <text evidence="2">Belongs to the meteorin family.</text>
</comment>
<evidence type="ECO:0000256" key="3">
    <source>
        <dbReference type="ARBA" id="ARBA00022525"/>
    </source>
</evidence>
<dbReference type="OMA" id="IYIAKME"/>
<dbReference type="PANTHER" id="PTHR28593:SF3">
    <property type="entry name" value="METEORIN-LIKE PROTEIN"/>
    <property type="match status" value="1"/>
</dbReference>
<organism evidence="7 8">
    <name type="scientific">Onchocerca volvulus</name>
    <dbReference type="NCBI Taxonomy" id="6282"/>
    <lineage>
        <taxon>Eukaryota</taxon>
        <taxon>Metazoa</taxon>
        <taxon>Ecdysozoa</taxon>
        <taxon>Nematoda</taxon>
        <taxon>Chromadorea</taxon>
        <taxon>Rhabditida</taxon>
        <taxon>Spirurina</taxon>
        <taxon>Spiruromorpha</taxon>
        <taxon>Filarioidea</taxon>
        <taxon>Onchocercidae</taxon>
        <taxon>Onchocerca</taxon>
    </lineage>
</organism>
<protein>
    <submittedName>
        <fullName evidence="7">Uncharacterized protein</fullName>
    </submittedName>
</protein>
<reference evidence="7" key="2">
    <citation type="submission" date="2022-06" db="UniProtKB">
        <authorList>
            <consortium name="EnsemblMetazoa"/>
        </authorList>
    </citation>
    <scope>IDENTIFICATION</scope>
</reference>
<feature type="signal peptide" evidence="6">
    <location>
        <begin position="1"/>
        <end position="30"/>
    </location>
</feature>
<dbReference type="PANTHER" id="PTHR28593">
    <property type="entry name" value="METEORIN-LIKE PROTEIN"/>
    <property type="match status" value="1"/>
</dbReference>
<dbReference type="GO" id="GO:0005179">
    <property type="term" value="F:hormone activity"/>
    <property type="evidence" value="ECO:0007669"/>
    <property type="project" value="TreeGrafter"/>
</dbReference>
<proteinExistence type="inferred from homology"/>
<evidence type="ECO:0000256" key="2">
    <source>
        <dbReference type="ARBA" id="ARBA00005669"/>
    </source>
</evidence>
<evidence type="ECO:0000256" key="1">
    <source>
        <dbReference type="ARBA" id="ARBA00004613"/>
    </source>
</evidence>
<reference evidence="8" key="1">
    <citation type="submission" date="2013-10" db="EMBL/GenBank/DDBJ databases">
        <title>Genome sequencing of Onchocerca volvulus.</title>
        <authorList>
            <person name="Cotton J."/>
            <person name="Tsai J."/>
            <person name="Stanley E."/>
            <person name="Tracey A."/>
            <person name="Holroyd N."/>
            <person name="Lustigman S."/>
            <person name="Berriman M."/>
        </authorList>
    </citation>
    <scope>NUCLEOTIDE SEQUENCE</scope>
</reference>
<feature type="chain" id="PRO_5035857714" evidence="6">
    <location>
        <begin position="31"/>
        <end position="279"/>
    </location>
</feature>
<keyword evidence="4 6" id="KW-0732">Signal</keyword>
<name>A0A8R1U2Q8_ONCVO</name>
<comment type="subcellular location">
    <subcellularLocation>
        <location evidence="1">Secreted</location>
    </subcellularLocation>
</comment>
<keyword evidence="5" id="KW-1015">Disulfide bond</keyword>
<dbReference type="EnsemblMetazoa" id="OVOC9772.1">
    <property type="protein sequence ID" value="OVOC9772.1"/>
    <property type="gene ID" value="WBGene00246581"/>
</dbReference>
<dbReference type="EMBL" id="CMVM020000292">
    <property type="status" value="NOT_ANNOTATED_CDS"/>
    <property type="molecule type" value="Genomic_DNA"/>
</dbReference>
<dbReference type="Proteomes" id="UP000024404">
    <property type="component" value="Unassembled WGS sequence"/>
</dbReference>
<keyword evidence="3" id="KW-0964">Secreted</keyword>
<sequence>MIHNDAVWYNNRSIHHQLLLLFLYICKFIASTIDDLNNDDMINEWKHSTHCTWHSSGGSDHKIIQKVNLSCSSGYLKWNDPIGGMHVRFLMKNRNGERICLRIRFMPAHKISYHISDKSTHRLLNAAKLFQKCVNDNIDILLFIETYKMQIWKQRIAGFRYKILPESLISNKKTSCGICSNIDIMNAFCNYADFVFEGHQNNANDHILVDKILRRPLHHHQIVEKRTPILGCLYEKDEISRIYIAKMEFDTVHIICSPTISHYEQIAQEQSEDAPCQLL</sequence>
<evidence type="ECO:0000256" key="6">
    <source>
        <dbReference type="SAM" id="SignalP"/>
    </source>
</evidence>
<evidence type="ECO:0000313" key="8">
    <source>
        <dbReference type="Proteomes" id="UP000024404"/>
    </source>
</evidence>
<evidence type="ECO:0000313" key="7">
    <source>
        <dbReference type="EnsemblMetazoa" id="OVOC9772.1"/>
    </source>
</evidence>
<accession>A0A8R1U2Q8</accession>
<keyword evidence="8" id="KW-1185">Reference proteome</keyword>